<accession>A0ABT8NDA5</accession>
<gene>
    <name evidence="2" type="ORF">QWY13_10075</name>
</gene>
<name>A0ABT8NDA5_9BACL</name>
<sequence length="517" mass="56842">MQLSKYHDPAKNKELLAAILNDSLSIGETTKETQELFRQIKQEEAPEQNTIYKKNWLERLWSLLAEDHSIEDPHHYSERVEGDDIVPEWKPGLDRQYEELETVMVRRVNVEDFGAVGDGATDCTAAFRKALGNGRVDVFVPAGVYVVRKLELPSWTRITGAGKGATVIKLHGHAPKRQRLLANQNFVKGNHHISVENLGLDWNVERLGDAANTSAGNNFSSCLTFANVTYGWVKQVAAVNPGLHCFDISSTIYNYGGDGRRARGGSRYVWLDQVNGYGFGDDGITTHHSDYIFISNSHFCDPSGRSHKKGFSNSNGIEIDDGSRFVWLLNNSTARCFGGVEIKAHATSSAATGVFISGHLSVNDNRAFNFRHIGHHLAEDPQSLSAFNIAAQRLVSVAPVFTDMYAGSAPRALVVSGFKNVAINRFLFIGDPDYDYQGNPVAAIQYKAARVSLANGRVAGFKKSSADIYVAGGKQGADRVVIQNIRCIGSAEKPVKIGKGHTSVVVENVEREKVYRT</sequence>
<organism evidence="2 3">
    <name type="scientific">Planococcus shenhongbingii</name>
    <dbReference type="NCBI Taxonomy" id="3058398"/>
    <lineage>
        <taxon>Bacteria</taxon>
        <taxon>Bacillati</taxon>
        <taxon>Bacillota</taxon>
        <taxon>Bacilli</taxon>
        <taxon>Bacillales</taxon>
        <taxon>Caryophanaceae</taxon>
        <taxon>Planococcus</taxon>
    </lineage>
</organism>
<dbReference type="Gene3D" id="2.160.20.10">
    <property type="entry name" value="Single-stranded right-handed beta-helix, Pectin lyase-like"/>
    <property type="match status" value="1"/>
</dbReference>
<dbReference type="RefSeq" id="WP_301856448.1">
    <property type="nucleotide sequence ID" value="NZ_JAUJWU010000002.1"/>
</dbReference>
<dbReference type="EMBL" id="JAUJWU010000002">
    <property type="protein sequence ID" value="MDN7245851.1"/>
    <property type="molecule type" value="Genomic_DNA"/>
</dbReference>
<keyword evidence="2" id="KW-0378">Hydrolase</keyword>
<dbReference type="GO" id="GO:0016787">
    <property type="term" value="F:hydrolase activity"/>
    <property type="evidence" value="ECO:0007669"/>
    <property type="project" value="UniProtKB-KW"/>
</dbReference>
<dbReference type="InterPro" id="IPR024535">
    <property type="entry name" value="RHGA/B-epi-like_pectate_lyase"/>
</dbReference>
<reference evidence="2 3" key="1">
    <citation type="submission" date="2023-07" db="EMBL/GenBank/DDBJ databases">
        <title>Novel species in genus Planococcus.</title>
        <authorList>
            <person name="Ning S."/>
        </authorList>
    </citation>
    <scope>NUCLEOTIDE SEQUENCE [LARGE SCALE GENOMIC DNA]</scope>
    <source>
        <strain evidence="2 3">N017</strain>
    </source>
</reference>
<dbReference type="Proteomes" id="UP001172142">
    <property type="component" value="Unassembled WGS sequence"/>
</dbReference>
<feature type="domain" description="Rhamnogalacturonase A/B/Epimerase-like pectate lyase" evidence="1">
    <location>
        <begin position="108"/>
        <end position="197"/>
    </location>
</feature>
<evidence type="ECO:0000313" key="2">
    <source>
        <dbReference type="EMBL" id="MDN7245851.1"/>
    </source>
</evidence>
<dbReference type="InterPro" id="IPR012334">
    <property type="entry name" value="Pectin_lyas_fold"/>
</dbReference>
<dbReference type="SUPFAM" id="SSF51126">
    <property type="entry name" value="Pectin lyase-like"/>
    <property type="match status" value="1"/>
</dbReference>
<evidence type="ECO:0000313" key="3">
    <source>
        <dbReference type="Proteomes" id="UP001172142"/>
    </source>
</evidence>
<comment type="caution">
    <text evidence="2">The sequence shown here is derived from an EMBL/GenBank/DDBJ whole genome shotgun (WGS) entry which is preliminary data.</text>
</comment>
<dbReference type="InterPro" id="IPR011050">
    <property type="entry name" value="Pectin_lyase_fold/virulence"/>
</dbReference>
<keyword evidence="3" id="KW-1185">Reference proteome</keyword>
<protein>
    <submittedName>
        <fullName evidence="2">Glycosyl hydrolase family 28-related protein</fullName>
    </submittedName>
</protein>
<evidence type="ECO:0000259" key="1">
    <source>
        <dbReference type="Pfam" id="PF12708"/>
    </source>
</evidence>
<proteinExistence type="predicted"/>
<dbReference type="Pfam" id="PF12708">
    <property type="entry name" value="Pect-lyase_RHGA_epim"/>
    <property type="match status" value="1"/>
</dbReference>